<organism evidence="2 3">
    <name type="scientific">Clohesyomyces aquaticus</name>
    <dbReference type="NCBI Taxonomy" id="1231657"/>
    <lineage>
        <taxon>Eukaryota</taxon>
        <taxon>Fungi</taxon>
        <taxon>Dikarya</taxon>
        <taxon>Ascomycota</taxon>
        <taxon>Pezizomycotina</taxon>
        <taxon>Dothideomycetes</taxon>
        <taxon>Pleosporomycetidae</taxon>
        <taxon>Pleosporales</taxon>
        <taxon>Lindgomycetaceae</taxon>
        <taxon>Clohesyomyces</taxon>
    </lineage>
</organism>
<evidence type="ECO:0000256" key="1">
    <source>
        <dbReference type="SAM" id="MobiDB-lite"/>
    </source>
</evidence>
<keyword evidence="3" id="KW-1185">Reference proteome</keyword>
<protein>
    <submittedName>
        <fullName evidence="2">Uncharacterized protein</fullName>
    </submittedName>
</protein>
<reference evidence="2 3" key="1">
    <citation type="submission" date="2016-07" db="EMBL/GenBank/DDBJ databases">
        <title>Pervasive Adenine N6-methylation of Active Genes in Fungi.</title>
        <authorList>
            <consortium name="DOE Joint Genome Institute"/>
            <person name="Mondo S.J."/>
            <person name="Dannebaum R.O."/>
            <person name="Kuo R.C."/>
            <person name="Labutti K."/>
            <person name="Haridas S."/>
            <person name="Kuo A."/>
            <person name="Salamov A."/>
            <person name="Ahrendt S.R."/>
            <person name="Lipzen A."/>
            <person name="Sullivan W."/>
            <person name="Andreopoulos W.B."/>
            <person name="Clum A."/>
            <person name="Lindquist E."/>
            <person name="Daum C."/>
            <person name="Ramamoorthy G.K."/>
            <person name="Gryganskyi A."/>
            <person name="Culley D."/>
            <person name="Magnuson J.K."/>
            <person name="James T.Y."/>
            <person name="O'Malley M.A."/>
            <person name="Stajich J.E."/>
            <person name="Spatafora J.W."/>
            <person name="Visel A."/>
            <person name="Grigoriev I.V."/>
        </authorList>
    </citation>
    <scope>NUCLEOTIDE SEQUENCE [LARGE SCALE GENOMIC DNA]</scope>
    <source>
        <strain evidence="2 3">CBS 115471</strain>
    </source>
</reference>
<proteinExistence type="predicted"/>
<dbReference type="EMBL" id="MCFA01000008">
    <property type="protein sequence ID" value="ORY18236.1"/>
    <property type="molecule type" value="Genomic_DNA"/>
</dbReference>
<dbReference type="Proteomes" id="UP000193144">
    <property type="component" value="Unassembled WGS sequence"/>
</dbReference>
<gene>
    <name evidence="2" type="ORF">BCR34DRAFT_554433</name>
</gene>
<comment type="caution">
    <text evidence="2">The sequence shown here is derived from an EMBL/GenBank/DDBJ whole genome shotgun (WGS) entry which is preliminary data.</text>
</comment>
<dbReference type="AlphaFoldDB" id="A0A1Y2A6R1"/>
<feature type="region of interest" description="Disordered" evidence="1">
    <location>
        <begin position="21"/>
        <end position="52"/>
    </location>
</feature>
<evidence type="ECO:0000313" key="3">
    <source>
        <dbReference type="Proteomes" id="UP000193144"/>
    </source>
</evidence>
<accession>A0A1Y2A6R1</accession>
<feature type="compositionally biased region" description="Low complexity" evidence="1">
    <location>
        <begin position="29"/>
        <end position="45"/>
    </location>
</feature>
<name>A0A1Y2A6R1_9PLEO</name>
<sequence>MRGYPPTCVRTPPLQHSIRPAFKPFENRSPGTATSALAPSSSASGMETTRGESGIRAAFDVRRAWRSPRNAIRMLDGTGGNSEAAERRLRMPISLADIQEPLLRCLREHRCTARGCFLCHGTVDFRGDPARRDCHQRYPRFYWSWVDIRGMRIRGRKVLDA</sequence>
<evidence type="ECO:0000313" key="2">
    <source>
        <dbReference type="EMBL" id="ORY18236.1"/>
    </source>
</evidence>